<evidence type="ECO:0000313" key="2">
    <source>
        <dbReference type="Proteomes" id="UP001304769"/>
    </source>
</evidence>
<gene>
    <name evidence="1" type="ORF">SPF06_13320</name>
</gene>
<comment type="caution">
    <text evidence="1">The sequence shown here is derived from an EMBL/GenBank/DDBJ whole genome shotgun (WGS) entry which is preliminary data.</text>
</comment>
<dbReference type="EMBL" id="JAYGGQ010000010">
    <property type="protein sequence ID" value="MEA5455708.1"/>
    <property type="molecule type" value="Genomic_DNA"/>
</dbReference>
<sequence>MFSADEAELSVGGAASSVYAAIARLKDAGVIRPLTGRTRNHVWVAASLADELEDLGVRIAARTLGL</sequence>
<protein>
    <recommendedName>
        <fullName evidence="3">Transcription regulator TrmB N-terminal domain-containing protein</fullName>
    </recommendedName>
</protein>
<dbReference type="Proteomes" id="UP001304769">
    <property type="component" value="Unassembled WGS sequence"/>
</dbReference>
<evidence type="ECO:0008006" key="3">
    <source>
        <dbReference type="Google" id="ProtNLM"/>
    </source>
</evidence>
<reference evidence="1 2" key="1">
    <citation type="submission" date="2023-12" db="EMBL/GenBank/DDBJ databases">
        <title>Sinomonas terricola sp. nov, isolated from litchi orchard soil in Guangdong, PR China.</title>
        <authorList>
            <person name="Jiaxin W."/>
            <person name="Yang Z."/>
            <person name="Honghui Z."/>
        </authorList>
    </citation>
    <scope>NUCLEOTIDE SEQUENCE [LARGE SCALE GENOMIC DNA]</scope>
    <source>
        <strain evidence="1 2">JGH33</strain>
    </source>
</reference>
<name>A0ABU5T7Y5_9MICC</name>
<dbReference type="RefSeq" id="WP_323279589.1">
    <property type="nucleotide sequence ID" value="NZ_JAYGGQ010000010.1"/>
</dbReference>
<evidence type="ECO:0000313" key="1">
    <source>
        <dbReference type="EMBL" id="MEA5455708.1"/>
    </source>
</evidence>
<organism evidence="1 2">
    <name type="scientific">Sinomonas terricola</name>
    <dbReference type="NCBI Taxonomy" id="3110330"/>
    <lineage>
        <taxon>Bacteria</taxon>
        <taxon>Bacillati</taxon>
        <taxon>Actinomycetota</taxon>
        <taxon>Actinomycetes</taxon>
        <taxon>Micrococcales</taxon>
        <taxon>Micrococcaceae</taxon>
        <taxon>Sinomonas</taxon>
    </lineage>
</organism>
<accession>A0ABU5T7Y5</accession>
<keyword evidence="2" id="KW-1185">Reference proteome</keyword>
<proteinExistence type="predicted"/>